<comment type="caution">
    <text evidence="3">The sequence shown here is derived from an EMBL/GenBank/DDBJ whole genome shotgun (WGS) entry which is preliminary data.</text>
</comment>
<dbReference type="SUPFAM" id="SSF81606">
    <property type="entry name" value="PP2C-like"/>
    <property type="match status" value="1"/>
</dbReference>
<dbReference type="EMBL" id="DSVI01000001">
    <property type="protein sequence ID" value="HGT46419.1"/>
    <property type="molecule type" value="Genomic_DNA"/>
</dbReference>
<dbReference type="PANTHER" id="PTHR43156:SF2">
    <property type="entry name" value="STAGE II SPORULATION PROTEIN E"/>
    <property type="match status" value="1"/>
</dbReference>
<dbReference type="GO" id="GO:0016791">
    <property type="term" value="F:phosphatase activity"/>
    <property type="evidence" value="ECO:0007669"/>
    <property type="project" value="TreeGrafter"/>
</dbReference>
<organism evidence="3">
    <name type="scientific">Ignavibacterium album</name>
    <dbReference type="NCBI Taxonomy" id="591197"/>
    <lineage>
        <taxon>Bacteria</taxon>
        <taxon>Pseudomonadati</taxon>
        <taxon>Ignavibacteriota</taxon>
        <taxon>Ignavibacteria</taxon>
        <taxon>Ignavibacteriales</taxon>
        <taxon>Ignavibacteriaceae</taxon>
        <taxon>Ignavibacterium</taxon>
    </lineage>
</organism>
<feature type="domain" description="PPM-type phosphatase" evidence="2">
    <location>
        <begin position="315"/>
        <end position="532"/>
    </location>
</feature>
<name>A0A832G015_9BACT</name>
<sequence>MSNNNLIEKLTLQSESFQEGFEILCRAFSFNELVKNFLHLIRGNFLISEVSAFHKANIHSEWKTIHSNNKNNEEVFSYFNSLSSMNVEYPQQGKYSVKMFLPLSDKSFLAILIGNKLDKTIFSDYDKITLQILIQVFDSAHRYFLNQKREKALIFELNEKVAQLNNLIDTVIDISRYDKRNTMFETALERIASLTCASAVLLQIKIKDEVIIQYSFPKNVLYDEMIKSSSVVKTEFDYNGQTYFFLLAEKESREGSENFNELDKLLLEAIIKQIKTTIENEYLNNQAKEKEKMEQELIVAASIQQKILPVTLPAISGYQIAGTNIPSKEVGGDYFNCFKLGNEKFALTIADVAGKGISAALLVSTLDAALYSYLQFEITLPELAERLNKLIYKSSPSDKYITFFIAVLDSVSGELDILNAGHNPIFLMRKNGELEKFDAGGVGLGMFDLGFPFVGQKSKMNSGDKLFFYTDGIPEAMNVNEEEYTDEKMLNFFKVNSDCSPEEFIDLMVKDVKQHTSSVPQSDDITLMLLKRI</sequence>
<dbReference type="AlphaFoldDB" id="A0A832G015"/>
<keyword evidence="1" id="KW-0378">Hydrolase</keyword>
<dbReference type="InterPro" id="IPR036457">
    <property type="entry name" value="PPM-type-like_dom_sf"/>
</dbReference>
<reference evidence="3" key="1">
    <citation type="journal article" date="2020" name="mSystems">
        <title>Genome- and Community-Level Interaction Insights into Carbon Utilization and Element Cycling Functions of Hydrothermarchaeota in Hydrothermal Sediment.</title>
        <authorList>
            <person name="Zhou Z."/>
            <person name="Liu Y."/>
            <person name="Xu W."/>
            <person name="Pan J."/>
            <person name="Luo Z.H."/>
            <person name="Li M."/>
        </authorList>
    </citation>
    <scope>NUCLEOTIDE SEQUENCE [LARGE SCALE GENOMIC DNA]</scope>
    <source>
        <strain evidence="3">SpSt-500</strain>
    </source>
</reference>
<dbReference type="SMART" id="SM00331">
    <property type="entry name" value="PP2C_SIG"/>
    <property type="match status" value="1"/>
</dbReference>
<evidence type="ECO:0000256" key="1">
    <source>
        <dbReference type="ARBA" id="ARBA00022801"/>
    </source>
</evidence>
<dbReference type="Gene3D" id="3.60.40.10">
    <property type="entry name" value="PPM-type phosphatase domain"/>
    <property type="match status" value="1"/>
</dbReference>
<accession>A0A832G015</accession>
<dbReference type="InterPro" id="IPR001932">
    <property type="entry name" value="PPM-type_phosphatase-like_dom"/>
</dbReference>
<dbReference type="InterPro" id="IPR052016">
    <property type="entry name" value="Bact_Sigma-Reg"/>
</dbReference>
<gene>
    <name evidence="3" type="ORF">ENS56_00075</name>
</gene>
<evidence type="ECO:0000313" key="3">
    <source>
        <dbReference type="EMBL" id="HGT46419.1"/>
    </source>
</evidence>
<dbReference type="PANTHER" id="PTHR43156">
    <property type="entry name" value="STAGE II SPORULATION PROTEIN E-RELATED"/>
    <property type="match status" value="1"/>
</dbReference>
<protein>
    <submittedName>
        <fullName evidence="3">Serine/threonine-protein phosphatase</fullName>
    </submittedName>
</protein>
<dbReference type="Pfam" id="PF07228">
    <property type="entry name" value="SpoIIE"/>
    <property type="match status" value="1"/>
</dbReference>
<evidence type="ECO:0000259" key="2">
    <source>
        <dbReference type="SMART" id="SM00331"/>
    </source>
</evidence>
<proteinExistence type="predicted"/>